<keyword evidence="1" id="KW-0378">Hydrolase</keyword>
<evidence type="ECO:0000313" key="1">
    <source>
        <dbReference type="EMBL" id="GFB22326.1"/>
    </source>
</evidence>
<organism evidence="1">
    <name type="scientific">Tanacetum cinerariifolium</name>
    <name type="common">Dalmatian daisy</name>
    <name type="synonym">Chrysanthemum cinerariifolium</name>
    <dbReference type="NCBI Taxonomy" id="118510"/>
    <lineage>
        <taxon>Eukaryota</taxon>
        <taxon>Viridiplantae</taxon>
        <taxon>Streptophyta</taxon>
        <taxon>Embryophyta</taxon>
        <taxon>Tracheophyta</taxon>
        <taxon>Spermatophyta</taxon>
        <taxon>Magnoliopsida</taxon>
        <taxon>eudicotyledons</taxon>
        <taxon>Gunneridae</taxon>
        <taxon>Pentapetalae</taxon>
        <taxon>asterids</taxon>
        <taxon>campanulids</taxon>
        <taxon>Asterales</taxon>
        <taxon>Asteraceae</taxon>
        <taxon>Asteroideae</taxon>
        <taxon>Anthemideae</taxon>
        <taxon>Anthemidinae</taxon>
        <taxon>Tanacetum</taxon>
    </lineage>
</organism>
<accession>A0A699L419</accession>
<dbReference type="EMBL" id="BKCJ010579190">
    <property type="protein sequence ID" value="GFB22326.1"/>
    <property type="molecule type" value="Genomic_DNA"/>
</dbReference>
<gene>
    <name evidence="1" type="ORF">Tci_694297</name>
</gene>
<keyword evidence="1" id="KW-0547">Nucleotide-binding</keyword>
<name>A0A699L419_TANCI</name>
<sequence length="125" mass="14464">QSDHLIMMIAYKKWDKISREHGAHAAERFCKSHYLSSSVMCMIRDMRVQFGTLLADIGLIDLPKNYQSGGKWREKLDSWFSDTSQAFNVYSNHSSVVKLHWDINQRKARPAKINFGSKLSVSKRT</sequence>
<protein>
    <submittedName>
        <fullName evidence="1">DExH-box ATP-dependent RNA helicase DExH7, chloroplastic isoform X2</fullName>
    </submittedName>
</protein>
<comment type="caution">
    <text evidence="1">The sequence shown here is derived from an EMBL/GenBank/DDBJ whole genome shotgun (WGS) entry which is preliminary data.</text>
</comment>
<dbReference type="AlphaFoldDB" id="A0A699L419"/>
<dbReference type="GO" id="GO:0004386">
    <property type="term" value="F:helicase activity"/>
    <property type="evidence" value="ECO:0007669"/>
    <property type="project" value="UniProtKB-KW"/>
</dbReference>
<proteinExistence type="predicted"/>
<feature type="non-terminal residue" evidence="1">
    <location>
        <position position="1"/>
    </location>
</feature>
<reference evidence="1" key="1">
    <citation type="journal article" date="2019" name="Sci. Rep.">
        <title>Draft genome of Tanacetum cinerariifolium, the natural source of mosquito coil.</title>
        <authorList>
            <person name="Yamashiro T."/>
            <person name="Shiraishi A."/>
            <person name="Satake H."/>
            <person name="Nakayama K."/>
        </authorList>
    </citation>
    <scope>NUCLEOTIDE SEQUENCE</scope>
</reference>
<keyword evidence="1" id="KW-0347">Helicase</keyword>
<keyword evidence="1" id="KW-0067">ATP-binding</keyword>